<protein>
    <recommendedName>
        <fullName evidence="9">4Fe-4S ferredoxin-type domain-containing protein</fullName>
    </recommendedName>
</protein>
<dbReference type="InterPro" id="IPR004453">
    <property type="entry name" value="QueG"/>
</dbReference>
<dbReference type="Proteomes" id="UP000007177">
    <property type="component" value="Chromosome"/>
</dbReference>
<dbReference type="PROSITE" id="PS00198">
    <property type="entry name" value="4FE4S_FER_1"/>
    <property type="match status" value="1"/>
</dbReference>
<dbReference type="PROSITE" id="PS51379">
    <property type="entry name" value="4FE4S_FER_2"/>
    <property type="match status" value="1"/>
</dbReference>
<evidence type="ECO:0000259" key="9">
    <source>
        <dbReference type="PROSITE" id="PS51379"/>
    </source>
</evidence>
<dbReference type="HOGENOM" id="CLU_030790_2_0_9"/>
<dbReference type="OrthoDB" id="9784571at2"/>
<dbReference type="Gene3D" id="3.30.70.20">
    <property type="match status" value="1"/>
</dbReference>
<reference evidence="11" key="1">
    <citation type="submission" date="2011-07" db="EMBL/GenBank/DDBJ databases">
        <title>Complete genome sequence of Acetobacterium woodii.</title>
        <authorList>
            <person name="Poehlein A."/>
            <person name="Schmidt S."/>
            <person name="Kaster A.-K."/>
            <person name="Goenrich M."/>
            <person name="Vollmers J."/>
            <person name="Thuermer A."/>
            <person name="Gottschalk G."/>
            <person name="Thauer R.K."/>
            <person name="Daniel R."/>
            <person name="Mueller V."/>
        </authorList>
    </citation>
    <scope>NUCLEOTIDE SEQUENCE [LARGE SCALE GENOMIC DNA]</scope>
    <source>
        <strain evidence="11">ATCC 29683 / DSM 1030 / JCM 2381 / KCTC 1655 / WB1</strain>
    </source>
</reference>
<dbReference type="GO" id="GO:0052693">
    <property type="term" value="F:epoxyqueuosine reductase activity"/>
    <property type="evidence" value="ECO:0007669"/>
    <property type="project" value="TreeGrafter"/>
</dbReference>
<dbReference type="InterPro" id="IPR017900">
    <property type="entry name" value="4Fe4S_Fe_S_CS"/>
</dbReference>
<organism evidence="10 11">
    <name type="scientific">Acetobacterium woodii (strain ATCC 29683 / DSM 1030 / JCM 2381 / KCTC 1655 / WB1)</name>
    <dbReference type="NCBI Taxonomy" id="931626"/>
    <lineage>
        <taxon>Bacteria</taxon>
        <taxon>Bacillati</taxon>
        <taxon>Bacillota</taxon>
        <taxon>Clostridia</taxon>
        <taxon>Eubacteriales</taxon>
        <taxon>Eubacteriaceae</taxon>
        <taxon>Acetobacterium</taxon>
    </lineage>
</organism>
<sequence length="314" mass="35636">MTEEQIRALAKKIDIDLIGFFSVEPLMECLPYLCKRENKGFSTGFEGAPAVERINFYKQFPLAKTGIVIGINNFQTFKKLDDDQERGHIASVSWGEDYHKVLKRRMNELMTAVNLELEKNGEACSEYKIFVDNSPLVDRGSAYRAGLGFFGKNNCLINAQFGSYFFIGQILWGYEVSISDVAPVENGCHDCRRCLDACPGQALGDGYELNPSKCISFLTQKKNLSPLEEGYVKKYLYGCDICQQVCPYNQNLQKTNEKSFWIEAEVASPKLIDVLELTNNSYKKAYHETASGWRGKKVFLRNAELVLKNKKKND</sequence>
<keyword evidence="6" id="KW-0560">Oxidoreductase</keyword>
<accession>H6LC11</accession>
<dbReference type="GO" id="GO:0046872">
    <property type="term" value="F:metal ion binding"/>
    <property type="evidence" value="ECO:0007669"/>
    <property type="project" value="UniProtKB-KW"/>
</dbReference>
<dbReference type="eggNOG" id="COG1600">
    <property type="taxonomic scope" value="Bacteria"/>
</dbReference>
<evidence type="ECO:0000256" key="7">
    <source>
        <dbReference type="ARBA" id="ARBA00023004"/>
    </source>
</evidence>
<keyword evidence="11" id="KW-1185">Reference proteome</keyword>
<evidence type="ECO:0000256" key="8">
    <source>
        <dbReference type="ARBA" id="ARBA00023014"/>
    </source>
</evidence>
<evidence type="ECO:0000313" key="10">
    <source>
        <dbReference type="EMBL" id="AFA48959.1"/>
    </source>
</evidence>
<reference evidence="10 11" key="2">
    <citation type="journal article" date="2012" name="PLoS ONE">
        <title>An ancient pathway combining carbon dioxide fixation with the generation and utilization of a sodium ion gradient for ATP synthesis.</title>
        <authorList>
            <person name="Poehlein A."/>
            <person name="Schmidt S."/>
            <person name="Kaster A.K."/>
            <person name="Goenrich M."/>
            <person name="Vollmers J."/>
            <person name="Thurmer A."/>
            <person name="Bertsch J."/>
            <person name="Schuchmann K."/>
            <person name="Voigt B."/>
            <person name="Hecker M."/>
            <person name="Daniel R."/>
            <person name="Thauer R.K."/>
            <person name="Gottschalk G."/>
            <person name="Muller V."/>
        </authorList>
    </citation>
    <scope>NUCLEOTIDE SEQUENCE [LARGE SCALE GENOMIC DNA]</scope>
    <source>
        <strain evidence="11">ATCC 29683 / DSM 1030 / JCM 2381 / KCTC 1655 / WB1</strain>
    </source>
</reference>
<dbReference type="Pfam" id="PF13484">
    <property type="entry name" value="Fer4_16"/>
    <property type="match status" value="1"/>
</dbReference>
<feature type="domain" description="4Fe-4S ferredoxin-type" evidence="9">
    <location>
        <begin position="174"/>
        <end position="208"/>
    </location>
</feature>
<dbReference type="EMBL" id="CP002987">
    <property type="protein sequence ID" value="AFA48959.1"/>
    <property type="molecule type" value="Genomic_DNA"/>
</dbReference>
<evidence type="ECO:0000256" key="6">
    <source>
        <dbReference type="ARBA" id="ARBA00023002"/>
    </source>
</evidence>
<evidence type="ECO:0000256" key="2">
    <source>
        <dbReference type="ARBA" id="ARBA00022490"/>
    </source>
</evidence>
<evidence type="ECO:0000256" key="4">
    <source>
        <dbReference type="ARBA" id="ARBA00022723"/>
    </source>
</evidence>
<dbReference type="STRING" id="931626.Awo_c21850"/>
<name>H6LC11_ACEWD</name>
<dbReference type="AlphaFoldDB" id="H6LC11"/>
<keyword evidence="7" id="KW-0408">Iron</keyword>
<dbReference type="GO" id="GO:0008616">
    <property type="term" value="P:tRNA queuosine(34) biosynthetic process"/>
    <property type="evidence" value="ECO:0007669"/>
    <property type="project" value="UniProtKB-KW"/>
</dbReference>
<keyword evidence="2" id="KW-0963">Cytoplasm</keyword>
<dbReference type="SUPFAM" id="SSF54862">
    <property type="entry name" value="4Fe-4S ferredoxins"/>
    <property type="match status" value="1"/>
</dbReference>
<keyword evidence="8" id="KW-0411">Iron-sulfur</keyword>
<dbReference type="KEGG" id="awo:Awo_c21850"/>
<dbReference type="RefSeq" id="WP_014356559.1">
    <property type="nucleotide sequence ID" value="NC_016894.1"/>
</dbReference>
<keyword evidence="4" id="KW-0479">Metal-binding</keyword>
<gene>
    <name evidence="10" type="ordered locus">Awo_c21850</name>
</gene>
<keyword evidence="3" id="KW-0819">tRNA processing</keyword>
<dbReference type="GO" id="GO:0051539">
    <property type="term" value="F:4 iron, 4 sulfur cluster binding"/>
    <property type="evidence" value="ECO:0007669"/>
    <property type="project" value="UniProtKB-KW"/>
</dbReference>
<evidence type="ECO:0000313" key="11">
    <source>
        <dbReference type="Proteomes" id="UP000007177"/>
    </source>
</evidence>
<dbReference type="NCBIfam" id="TIGR00276">
    <property type="entry name" value="tRNA epoxyqueuosine(34) reductase QueG"/>
    <property type="match status" value="1"/>
</dbReference>
<evidence type="ECO:0000256" key="1">
    <source>
        <dbReference type="ARBA" id="ARBA00022485"/>
    </source>
</evidence>
<proteinExistence type="predicted"/>
<keyword evidence="5" id="KW-0671">Queuosine biosynthesis</keyword>
<evidence type="ECO:0000256" key="5">
    <source>
        <dbReference type="ARBA" id="ARBA00022785"/>
    </source>
</evidence>
<dbReference type="PANTHER" id="PTHR30002">
    <property type="entry name" value="EPOXYQUEUOSINE REDUCTASE"/>
    <property type="match status" value="1"/>
</dbReference>
<dbReference type="InterPro" id="IPR013542">
    <property type="entry name" value="QueG_DUF1730"/>
</dbReference>
<dbReference type="PANTHER" id="PTHR30002:SF4">
    <property type="entry name" value="EPOXYQUEUOSINE REDUCTASE"/>
    <property type="match status" value="1"/>
</dbReference>
<dbReference type="InterPro" id="IPR017896">
    <property type="entry name" value="4Fe4S_Fe-S-bd"/>
</dbReference>
<keyword evidence="1" id="KW-0004">4Fe-4S</keyword>
<evidence type="ECO:0000256" key="3">
    <source>
        <dbReference type="ARBA" id="ARBA00022694"/>
    </source>
</evidence>
<dbReference type="Pfam" id="PF08331">
    <property type="entry name" value="QueG_DUF1730"/>
    <property type="match status" value="1"/>
</dbReference>